<dbReference type="InterPro" id="IPR032852">
    <property type="entry name" value="ALKBH2"/>
</dbReference>
<feature type="binding site" evidence="9">
    <location>
        <position position="201"/>
    </location>
    <ligand>
        <name>2-oxoglutarate</name>
        <dbReference type="ChEBI" id="CHEBI:16810"/>
    </ligand>
</feature>
<dbReference type="Proteomes" id="UP000631300">
    <property type="component" value="Unassembled WGS sequence"/>
</dbReference>
<keyword evidence="2" id="KW-0479">Metal-binding</keyword>
<dbReference type="InterPro" id="IPR027450">
    <property type="entry name" value="AlkB-like"/>
</dbReference>
<feature type="binding site" evidence="9">
    <location>
        <begin position="59"/>
        <end position="61"/>
    </location>
    <ligand>
        <name>substrate</name>
    </ligand>
</feature>
<evidence type="ECO:0000259" key="10">
    <source>
        <dbReference type="PROSITE" id="PS51471"/>
    </source>
</evidence>
<feature type="binding site" evidence="9">
    <location>
        <begin position="79"/>
        <end position="81"/>
    </location>
    <ligand>
        <name>substrate</name>
    </ligand>
</feature>
<reference evidence="11" key="1">
    <citation type="journal article" date="2014" name="Int. J. Syst. Evol. Microbiol.">
        <title>Complete genome sequence of Corynebacterium casei LMG S-19264T (=DSM 44701T), isolated from a smear-ripened cheese.</title>
        <authorList>
            <consortium name="US DOE Joint Genome Institute (JGI-PGF)"/>
            <person name="Walter F."/>
            <person name="Albersmeier A."/>
            <person name="Kalinowski J."/>
            <person name="Ruckert C."/>
        </authorList>
    </citation>
    <scope>NUCLEOTIDE SEQUENCE</scope>
    <source>
        <strain evidence="11">KCTC 22164</strain>
    </source>
</reference>
<dbReference type="GO" id="GO:0051747">
    <property type="term" value="F:cytosine C-5 DNA demethylase activity"/>
    <property type="evidence" value="ECO:0007669"/>
    <property type="project" value="TreeGrafter"/>
</dbReference>
<proteinExistence type="predicted"/>
<dbReference type="GO" id="GO:0032259">
    <property type="term" value="P:methylation"/>
    <property type="evidence" value="ECO:0007669"/>
    <property type="project" value="UniProtKB-KW"/>
</dbReference>
<evidence type="ECO:0000256" key="1">
    <source>
        <dbReference type="ARBA" id="ARBA00001954"/>
    </source>
</evidence>
<dbReference type="PANTHER" id="PTHR31573">
    <property type="entry name" value="ALPHA-KETOGLUTARATE-DEPENDENT DIOXYGENASE ALKB HOMOLOG 2"/>
    <property type="match status" value="1"/>
</dbReference>
<keyword evidence="11" id="KW-0808">Transferase</keyword>
<evidence type="ECO:0000256" key="6">
    <source>
        <dbReference type="ARBA" id="ARBA00023002"/>
    </source>
</evidence>
<dbReference type="SUPFAM" id="SSF51197">
    <property type="entry name" value="Clavaminate synthase-like"/>
    <property type="match status" value="1"/>
</dbReference>
<comment type="caution">
    <text evidence="11">The sequence shown here is derived from an EMBL/GenBank/DDBJ whole genome shotgun (WGS) entry which is preliminary data.</text>
</comment>
<keyword evidence="4" id="KW-0460">Magnesium</keyword>
<dbReference type="PANTHER" id="PTHR31573:SF1">
    <property type="entry name" value="DNA OXIDATIVE DEMETHYLASE ALKBH2"/>
    <property type="match status" value="1"/>
</dbReference>
<evidence type="ECO:0000256" key="7">
    <source>
        <dbReference type="ARBA" id="ARBA00023004"/>
    </source>
</evidence>
<dbReference type="GO" id="GO:0008168">
    <property type="term" value="F:methyltransferase activity"/>
    <property type="evidence" value="ECO:0007669"/>
    <property type="project" value="UniProtKB-KW"/>
</dbReference>
<reference evidence="11" key="2">
    <citation type="submission" date="2020-09" db="EMBL/GenBank/DDBJ databases">
        <authorList>
            <person name="Sun Q."/>
            <person name="Kim S."/>
        </authorList>
    </citation>
    <scope>NUCLEOTIDE SEQUENCE</scope>
    <source>
        <strain evidence="11">KCTC 22164</strain>
    </source>
</reference>
<evidence type="ECO:0000256" key="4">
    <source>
        <dbReference type="ARBA" id="ARBA00022842"/>
    </source>
</evidence>
<name>A0A918JIH2_9ALTE</name>
<dbReference type="RefSeq" id="WP_189404265.1">
    <property type="nucleotide sequence ID" value="NZ_BMXP01000002.1"/>
</dbReference>
<dbReference type="Pfam" id="PF13532">
    <property type="entry name" value="2OG-FeII_Oxy_2"/>
    <property type="match status" value="1"/>
</dbReference>
<keyword evidence="5" id="KW-0223">Dioxygenase</keyword>
<evidence type="ECO:0000256" key="5">
    <source>
        <dbReference type="ARBA" id="ARBA00022964"/>
    </source>
</evidence>
<evidence type="ECO:0000256" key="2">
    <source>
        <dbReference type="ARBA" id="ARBA00022723"/>
    </source>
</evidence>
<dbReference type="PROSITE" id="PS51471">
    <property type="entry name" value="FE2OG_OXY"/>
    <property type="match status" value="1"/>
</dbReference>
<feature type="binding site" evidence="9">
    <location>
        <position position="128"/>
    </location>
    <ligand>
        <name>2-oxoglutarate</name>
        <dbReference type="ChEBI" id="CHEBI:16810"/>
    </ligand>
</feature>
<dbReference type="FunFam" id="2.60.120.590:FF:000004">
    <property type="entry name" value="DNA oxidative demethylase ALKBH2"/>
    <property type="match status" value="1"/>
</dbReference>
<dbReference type="InterPro" id="IPR037151">
    <property type="entry name" value="AlkB-like_sf"/>
</dbReference>
<accession>A0A918JIH2</accession>
<feature type="binding site" evidence="9">
    <location>
        <position position="118"/>
    </location>
    <ligand>
        <name>2-oxoglutarate</name>
        <dbReference type="ChEBI" id="CHEBI:16810"/>
    </ligand>
</feature>
<feature type="binding site" evidence="9">
    <location>
        <position position="116"/>
    </location>
    <ligand>
        <name>2-oxoglutarate</name>
        <dbReference type="ChEBI" id="CHEBI:16810"/>
    </ligand>
</feature>
<dbReference type="GO" id="GO:0008198">
    <property type="term" value="F:ferrous iron binding"/>
    <property type="evidence" value="ECO:0007669"/>
    <property type="project" value="TreeGrafter"/>
</dbReference>
<evidence type="ECO:0000256" key="9">
    <source>
        <dbReference type="PIRSR" id="PIRSR632852-1"/>
    </source>
</evidence>
<dbReference type="Gene3D" id="2.60.120.590">
    <property type="entry name" value="Alpha-ketoglutarate-dependent dioxygenase AlkB-like"/>
    <property type="match status" value="1"/>
</dbReference>
<feature type="binding site" evidence="9">
    <location>
        <position position="131"/>
    </location>
    <ligand>
        <name>substrate</name>
    </ligand>
</feature>
<gene>
    <name evidence="11" type="primary">alkB</name>
    <name evidence="11" type="ORF">GCM10007391_11450</name>
</gene>
<dbReference type="EMBL" id="BMXP01000002">
    <property type="protein sequence ID" value="GGW80283.1"/>
    <property type="molecule type" value="Genomic_DNA"/>
</dbReference>
<keyword evidence="3" id="KW-0227">DNA damage</keyword>
<protein>
    <submittedName>
        <fullName evidence="11">DNA methylase</fullName>
    </submittedName>
</protein>
<comment type="cofactor">
    <cofactor evidence="1">
        <name>Fe(2+)</name>
        <dbReference type="ChEBI" id="CHEBI:29033"/>
    </cofactor>
</comment>
<dbReference type="GO" id="GO:0035516">
    <property type="term" value="F:broad specificity oxidative DNA demethylase activity"/>
    <property type="evidence" value="ECO:0007669"/>
    <property type="project" value="TreeGrafter"/>
</dbReference>
<feature type="domain" description="Fe2OG dioxygenase" evidence="10">
    <location>
        <begin position="109"/>
        <end position="206"/>
    </location>
</feature>
<dbReference type="InterPro" id="IPR005123">
    <property type="entry name" value="Oxoglu/Fe-dep_dioxygenase_dom"/>
</dbReference>
<dbReference type="GO" id="GO:0006307">
    <property type="term" value="P:DNA alkylation repair"/>
    <property type="evidence" value="ECO:0007669"/>
    <property type="project" value="TreeGrafter"/>
</dbReference>
<keyword evidence="7" id="KW-0408">Iron</keyword>
<feature type="binding site" evidence="9">
    <location>
        <position position="203"/>
    </location>
    <ligand>
        <name>2-oxoglutarate</name>
        <dbReference type="ChEBI" id="CHEBI:16810"/>
    </ligand>
</feature>
<feature type="binding site" evidence="9">
    <location>
        <position position="185"/>
    </location>
    <ligand>
        <name>2-oxoglutarate</name>
        <dbReference type="ChEBI" id="CHEBI:16810"/>
    </ligand>
</feature>
<organism evidence="11 12">
    <name type="scientific">Alteromonas halophila</name>
    <dbReference type="NCBI Taxonomy" id="516698"/>
    <lineage>
        <taxon>Bacteria</taxon>
        <taxon>Pseudomonadati</taxon>
        <taxon>Pseudomonadota</taxon>
        <taxon>Gammaproteobacteria</taxon>
        <taxon>Alteromonadales</taxon>
        <taxon>Alteromonadaceae</taxon>
        <taxon>Alteromonas/Salinimonas group</taxon>
        <taxon>Alteromonas</taxon>
    </lineage>
</organism>
<evidence type="ECO:0000256" key="3">
    <source>
        <dbReference type="ARBA" id="ARBA00022763"/>
    </source>
</evidence>
<evidence type="ECO:0000313" key="11">
    <source>
        <dbReference type="EMBL" id="GGW80283.1"/>
    </source>
</evidence>
<evidence type="ECO:0000313" key="12">
    <source>
        <dbReference type="Proteomes" id="UP000631300"/>
    </source>
</evidence>
<sequence>MQMSLFSDPAPASQSSVRLPLPDADVQYYPRWLTQAQATALQHELETTLPWRQDTVHLFGKTMPIPRLQSWHGDPGCEYGYSGMRLSPSAWTEALTTLRERCQRTTGCPFNSVLANWYRDGADSMSLHADDEPELGPDPVIASVSLGEARPFIFKHKHSKERITQVLEHGSLLVMGHGTQAHYLHGINKSRKLLSSRINLTFRYLR</sequence>
<keyword evidence="12" id="KW-1185">Reference proteome</keyword>
<evidence type="ECO:0000256" key="8">
    <source>
        <dbReference type="ARBA" id="ARBA00023204"/>
    </source>
</evidence>
<dbReference type="AlphaFoldDB" id="A0A918JIH2"/>
<keyword evidence="11" id="KW-0489">Methyltransferase</keyword>
<feature type="binding site" evidence="9">
    <location>
        <position position="197"/>
    </location>
    <ligand>
        <name>2-oxoglutarate</name>
        <dbReference type="ChEBI" id="CHEBI:16810"/>
    </ligand>
</feature>
<keyword evidence="6" id="KW-0560">Oxidoreductase</keyword>
<keyword evidence="8" id="KW-0234">DNA repair</keyword>